<keyword evidence="15" id="KW-1185">Reference proteome</keyword>
<feature type="binding site" description="axial binding residue" evidence="9">
    <location>
        <position position="174"/>
    </location>
    <ligand>
        <name>heme b</name>
        <dbReference type="ChEBI" id="CHEBI:60344"/>
    </ligand>
    <ligandPart>
        <name>Fe</name>
        <dbReference type="ChEBI" id="CHEBI:18248"/>
    </ligandPart>
</feature>
<reference evidence="14 15" key="1">
    <citation type="journal article" date="2018" name="Front. Microbiol.">
        <title>Genome-Wide Analysis of Corynespora cassiicola Leaf Fall Disease Putative Effectors.</title>
        <authorList>
            <person name="Lopez D."/>
            <person name="Ribeiro S."/>
            <person name="Label P."/>
            <person name="Fumanal B."/>
            <person name="Venisse J.S."/>
            <person name="Kohler A."/>
            <person name="de Oliveira R.R."/>
            <person name="Labutti K."/>
            <person name="Lipzen A."/>
            <person name="Lail K."/>
            <person name="Bauer D."/>
            <person name="Ohm R.A."/>
            <person name="Barry K.W."/>
            <person name="Spatafora J."/>
            <person name="Grigoriev I.V."/>
            <person name="Martin F.M."/>
            <person name="Pujade-Renaud V."/>
        </authorList>
    </citation>
    <scope>NUCLEOTIDE SEQUENCE [LARGE SCALE GENOMIC DNA]</scope>
    <source>
        <strain evidence="14 15">Philippines</strain>
    </source>
</reference>
<keyword evidence="11" id="KW-1015">Disulfide bond</keyword>
<comment type="cofactor">
    <cofactor evidence="9 12">
        <name>Ca(2+)</name>
        <dbReference type="ChEBI" id="CHEBI:29108"/>
    </cofactor>
    <text evidence="9 12">Binds 2 calcium ions per subunit.</text>
</comment>
<feature type="binding site" evidence="9">
    <location>
        <position position="72"/>
    </location>
    <ligand>
        <name>Ca(2+)</name>
        <dbReference type="ChEBI" id="CHEBI:29108"/>
        <label>1</label>
    </ligand>
</feature>
<evidence type="ECO:0000256" key="10">
    <source>
        <dbReference type="PIRSR" id="PIRSR601621-3"/>
    </source>
</evidence>
<dbReference type="STRING" id="1448308.A0A2T2NKN8"/>
<keyword evidence="4 9" id="KW-0479">Metal-binding</keyword>
<sequence>MHFAKLLILATAASALSFPELSVAQLLPRKNSGKGKCPAVWNTISKELTAKFLTKRECNSDARAAIRLIFHDCGAWNRAQGAKGGCDGSLILAQGELQRGENKGLEKIMFAGNHAVVTCPGGPRVKTFIGRTDSTTPAPDGLLPDVHAPAAELWKLFRDKGFDERDLAALLGAHSTSNQFNFDTSAGKVGRPQDSTPGIWDVKYYAETYKPPQGVVVFPSDVKLANFDRVGKEFKGFVGNQGKWSGKFADAMERMALFGSAGTKNMFDCTDALPKSTNVKRDLKAMAMFAPRN</sequence>
<dbReference type="Gene3D" id="1.10.420.10">
    <property type="entry name" value="Peroxidase, domain 2"/>
    <property type="match status" value="1"/>
</dbReference>
<dbReference type="PANTHER" id="PTHR31356:SF66">
    <property type="entry name" value="CATALASE-PEROXIDASE"/>
    <property type="match status" value="1"/>
</dbReference>
<dbReference type="Gene3D" id="1.10.520.10">
    <property type="match status" value="2"/>
</dbReference>
<dbReference type="Pfam" id="PF00141">
    <property type="entry name" value="peroxidase"/>
    <property type="match status" value="2"/>
</dbReference>
<feature type="chain" id="PRO_5015368367" description="Peroxidase" evidence="12">
    <location>
        <begin position="18"/>
        <end position="293"/>
    </location>
</feature>
<dbReference type="GO" id="GO:0046872">
    <property type="term" value="F:metal ion binding"/>
    <property type="evidence" value="ECO:0007669"/>
    <property type="project" value="UniProtKB-UniRule"/>
</dbReference>
<dbReference type="Proteomes" id="UP000240883">
    <property type="component" value="Unassembled WGS sequence"/>
</dbReference>
<feature type="binding site" evidence="9">
    <location>
        <position position="196"/>
    </location>
    <ligand>
        <name>Ca(2+)</name>
        <dbReference type="ChEBI" id="CHEBI:29108"/>
        <label>2</label>
    </ligand>
</feature>
<dbReference type="GO" id="GO:0000302">
    <property type="term" value="P:response to reactive oxygen species"/>
    <property type="evidence" value="ECO:0007669"/>
    <property type="project" value="TreeGrafter"/>
</dbReference>
<evidence type="ECO:0000256" key="7">
    <source>
        <dbReference type="ARBA" id="ARBA00023180"/>
    </source>
</evidence>
<dbReference type="SUPFAM" id="SSF48113">
    <property type="entry name" value="Heme-dependent peroxidases"/>
    <property type="match status" value="1"/>
</dbReference>
<dbReference type="GO" id="GO:0042744">
    <property type="term" value="P:hydrogen peroxide catabolic process"/>
    <property type="evidence" value="ECO:0007669"/>
    <property type="project" value="TreeGrafter"/>
</dbReference>
<dbReference type="PROSITE" id="PS00436">
    <property type="entry name" value="PEROXIDASE_2"/>
    <property type="match status" value="1"/>
</dbReference>
<evidence type="ECO:0000256" key="11">
    <source>
        <dbReference type="PIRSR" id="PIRSR601621-4"/>
    </source>
</evidence>
<feature type="active site" description="Proton acceptor" evidence="8">
    <location>
        <position position="71"/>
    </location>
</feature>
<evidence type="ECO:0000256" key="12">
    <source>
        <dbReference type="RuleBase" id="RU363051"/>
    </source>
</evidence>
<dbReference type="InterPro" id="IPR002016">
    <property type="entry name" value="Haem_peroxidase"/>
</dbReference>
<dbReference type="PROSITE" id="PS50873">
    <property type="entry name" value="PEROXIDASE_4"/>
    <property type="match status" value="1"/>
</dbReference>
<feature type="binding site" evidence="9">
    <location>
        <position position="87"/>
    </location>
    <ligand>
        <name>Ca(2+)</name>
        <dbReference type="ChEBI" id="CHEBI:29108"/>
        <label>1</label>
    </ligand>
</feature>
<feature type="binding site" evidence="9">
    <location>
        <position position="201"/>
    </location>
    <ligand>
        <name>Ca(2+)</name>
        <dbReference type="ChEBI" id="CHEBI:29108"/>
        <label>2</label>
    </ligand>
</feature>
<dbReference type="EMBL" id="KZ678136">
    <property type="protein sequence ID" value="PSN66004.1"/>
    <property type="molecule type" value="Genomic_DNA"/>
</dbReference>
<feature type="signal peptide" evidence="12">
    <location>
        <begin position="1"/>
        <end position="17"/>
    </location>
</feature>
<dbReference type="AlphaFoldDB" id="A0A2T2NKN8"/>
<keyword evidence="7" id="KW-0325">Glycoprotein</keyword>
<evidence type="ECO:0000256" key="2">
    <source>
        <dbReference type="ARBA" id="ARBA00022559"/>
    </source>
</evidence>
<proteinExistence type="inferred from homology"/>
<feature type="disulfide bond" evidence="11">
    <location>
        <begin position="37"/>
        <end position="269"/>
    </location>
</feature>
<evidence type="ECO:0000256" key="4">
    <source>
        <dbReference type="ARBA" id="ARBA00022723"/>
    </source>
</evidence>
<evidence type="ECO:0000256" key="9">
    <source>
        <dbReference type="PIRSR" id="PIRSR601621-2"/>
    </source>
</evidence>
<dbReference type="InterPro" id="IPR010255">
    <property type="entry name" value="Haem_peroxidase_sf"/>
</dbReference>
<evidence type="ECO:0000313" key="15">
    <source>
        <dbReference type="Proteomes" id="UP000240883"/>
    </source>
</evidence>
<keyword evidence="12" id="KW-0732">Signal</keyword>
<dbReference type="GO" id="GO:0034599">
    <property type="term" value="P:cellular response to oxidative stress"/>
    <property type="evidence" value="ECO:0007669"/>
    <property type="project" value="InterPro"/>
</dbReference>
<dbReference type="EC" id="1.11.1.-" evidence="12"/>
<comment type="similarity">
    <text evidence="1 12">Belongs to the peroxidase family. Ligninase subfamily.</text>
</comment>
<feature type="binding site" evidence="9">
    <location>
        <position position="89"/>
    </location>
    <ligand>
        <name>Ca(2+)</name>
        <dbReference type="ChEBI" id="CHEBI:29108"/>
        <label>1</label>
    </ligand>
</feature>
<dbReference type="PRINTS" id="PR00458">
    <property type="entry name" value="PEROXIDASE"/>
</dbReference>
<evidence type="ECO:0000256" key="6">
    <source>
        <dbReference type="ARBA" id="ARBA00023004"/>
    </source>
</evidence>
<accession>A0A2T2NKN8</accession>
<feature type="binding site" evidence="9">
    <location>
        <position position="175"/>
    </location>
    <ligand>
        <name>Ca(2+)</name>
        <dbReference type="ChEBI" id="CHEBI:29108"/>
        <label>2</label>
    </ligand>
</feature>
<dbReference type="InterPro" id="IPR001621">
    <property type="entry name" value="Ligninase"/>
</dbReference>
<protein>
    <recommendedName>
        <fullName evidence="12">Peroxidase</fullName>
        <ecNumber evidence="12">1.11.1.-</ecNumber>
    </recommendedName>
</protein>
<keyword evidence="5 12" id="KW-0560">Oxidoreductase</keyword>
<organism evidence="14 15">
    <name type="scientific">Corynespora cassiicola Philippines</name>
    <dbReference type="NCBI Taxonomy" id="1448308"/>
    <lineage>
        <taxon>Eukaryota</taxon>
        <taxon>Fungi</taxon>
        <taxon>Dikarya</taxon>
        <taxon>Ascomycota</taxon>
        <taxon>Pezizomycotina</taxon>
        <taxon>Dothideomycetes</taxon>
        <taxon>Pleosporomycetidae</taxon>
        <taxon>Pleosporales</taxon>
        <taxon>Corynesporascaceae</taxon>
        <taxon>Corynespora</taxon>
    </lineage>
</organism>
<gene>
    <name evidence="14" type="ORF">BS50DRAFT_554134</name>
</gene>
<feature type="binding site" evidence="9">
    <location>
        <position position="85"/>
    </location>
    <ligand>
        <name>Ca(2+)</name>
        <dbReference type="ChEBI" id="CHEBI:29108"/>
        <label>1</label>
    </ligand>
</feature>
<evidence type="ECO:0000256" key="1">
    <source>
        <dbReference type="ARBA" id="ARBA00006089"/>
    </source>
</evidence>
<dbReference type="GO" id="GO:0004601">
    <property type="term" value="F:peroxidase activity"/>
    <property type="evidence" value="ECO:0007669"/>
    <property type="project" value="UniProtKB-KW"/>
</dbReference>
<dbReference type="PANTHER" id="PTHR31356">
    <property type="entry name" value="THYLAKOID LUMENAL 29 KDA PROTEIN, CHLOROPLASTIC-RELATED"/>
    <property type="match status" value="1"/>
</dbReference>
<feature type="disulfide bond" evidence="11">
    <location>
        <begin position="58"/>
        <end position="119"/>
    </location>
</feature>
<feature type="site" description="Transition state stabilizer" evidence="10">
    <location>
        <position position="67"/>
    </location>
</feature>
<keyword evidence="3 9" id="KW-0349">Heme</keyword>
<dbReference type="InterPro" id="IPR044831">
    <property type="entry name" value="Ccp1-like"/>
</dbReference>
<feature type="domain" description="Plant heme peroxidase family profile" evidence="13">
    <location>
        <begin position="108"/>
        <end position="175"/>
    </location>
</feature>
<evidence type="ECO:0000256" key="3">
    <source>
        <dbReference type="ARBA" id="ARBA00022617"/>
    </source>
</evidence>
<evidence type="ECO:0000256" key="8">
    <source>
        <dbReference type="PIRSR" id="PIRSR601621-1"/>
    </source>
</evidence>
<dbReference type="InterPro" id="IPR019794">
    <property type="entry name" value="Peroxidases_AS"/>
</dbReference>
<evidence type="ECO:0000256" key="5">
    <source>
        <dbReference type="ARBA" id="ARBA00023002"/>
    </source>
</evidence>
<name>A0A2T2NKN8_CORCC</name>
<keyword evidence="2 12" id="KW-0575">Peroxidase</keyword>
<feature type="binding site" evidence="9">
    <location>
        <position position="194"/>
    </location>
    <ligand>
        <name>Ca(2+)</name>
        <dbReference type="ChEBI" id="CHEBI:29108"/>
        <label>2</label>
    </ligand>
</feature>
<dbReference type="OrthoDB" id="2113341at2759"/>
<evidence type="ECO:0000259" key="13">
    <source>
        <dbReference type="PROSITE" id="PS50873"/>
    </source>
</evidence>
<keyword evidence="6 9" id="KW-0408">Iron</keyword>
<evidence type="ECO:0000313" key="14">
    <source>
        <dbReference type="EMBL" id="PSN66004.1"/>
    </source>
</evidence>
<keyword evidence="9 12" id="KW-0106">Calcium</keyword>
<dbReference type="GO" id="GO:0020037">
    <property type="term" value="F:heme binding"/>
    <property type="evidence" value="ECO:0007669"/>
    <property type="project" value="UniProtKB-UniRule"/>
</dbReference>
<comment type="cofactor">
    <cofactor evidence="9">
        <name>heme b</name>
        <dbReference type="ChEBI" id="CHEBI:60344"/>
    </cofactor>
    <text evidence="9">Binds 1 heme b (iron(II)-protoporphyrin IX) group per subunit.</text>
</comment>
<dbReference type="PRINTS" id="PR00462">
    <property type="entry name" value="LIGNINASE"/>
</dbReference>